<protein>
    <submittedName>
        <fullName evidence="2">Uridylate kinase</fullName>
    </submittedName>
</protein>
<dbReference type="Gene3D" id="3.40.1160.10">
    <property type="entry name" value="Acetylglutamate kinase-like"/>
    <property type="match status" value="1"/>
</dbReference>
<evidence type="ECO:0000313" key="3">
    <source>
        <dbReference type="Proteomes" id="UP000317369"/>
    </source>
</evidence>
<reference evidence="2 3" key="1">
    <citation type="submission" date="2019-02" db="EMBL/GenBank/DDBJ databases">
        <title>Deep-cultivation of Planctomycetes and their phenomic and genomic characterization uncovers novel biology.</title>
        <authorList>
            <person name="Wiegand S."/>
            <person name="Jogler M."/>
            <person name="Boedeker C."/>
            <person name="Pinto D."/>
            <person name="Vollmers J."/>
            <person name="Rivas-Marin E."/>
            <person name="Kohn T."/>
            <person name="Peeters S.H."/>
            <person name="Heuer A."/>
            <person name="Rast P."/>
            <person name="Oberbeckmann S."/>
            <person name="Bunk B."/>
            <person name="Jeske O."/>
            <person name="Meyerdierks A."/>
            <person name="Storesund J.E."/>
            <person name="Kallscheuer N."/>
            <person name="Luecker S."/>
            <person name="Lage O.M."/>
            <person name="Pohl T."/>
            <person name="Merkel B.J."/>
            <person name="Hornburger P."/>
            <person name="Mueller R.-W."/>
            <person name="Bruemmer F."/>
            <person name="Labrenz M."/>
            <person name="Spormann A.M."/>
            <person name="Op den Camp H."/>
            <person name="Overmann J."/>
            <person name="Amann R."/>
            <person name="Jetten M.S.M."/>
            <person name="Mascher T."/>
            <person name="Medema M.H."/>
            <person name="Devos D.P."/>
            <person name="Kaster A.-K."/>
            <person name="Ovreas L."/>
            <person name="Rohde M."/>
            <person name="Galperin M.Y."/>
            <person name="Jogler C."/>
        </authorList>
    </citation>
    <scope>NUCLEOTIDE SEQUENCE [LARGE SCALE GENOMIC DNA]</scope>
    <source>
        <strain evidence="2 3">KS4</strain>
    </source>
</reference>
<keyword evidence="3" id="KW-1185">Reference proteome</keyword>
<dbReference type="EMBL" id="CP036425">
    <property type="protein sequence ID" value="QDU34969.1"/>
    <property type="molecule type" value="Genomic_DNA"/>
</dbReference>
<evidence type="ECO:0000313" key="2">
    <source>
        <dbReference type="EMBL" id="QDU34969.1"/>
    </source>
</evidence>
<dbReference type="GO" id="GO:0016301">
    <property type="term" value="F:kinase activity"/>
    <property type="evidence" value="ECO:0007669"/>
    <property type="project" value="UniProtKB-KW"/>
</dbReference>
<keyword evidence="2" id="KW-0418">Kinase</keyword>
<organism evidence="2 3">
    <name type="scientific">Poriferisphaera corsica</name>
    <dbReference type="NCBI Taxonomy" id="2528020"/>
    <lineage>
        <taxon>Bacteria</taxon>
        <taxon>Pseudomonadati</taxon>
        <taxon>Planctomycetota</taxon>
        <taxon>Phycisphaerae</taxon>
        <taxon>Phycisphaerales</taxon>
        <taxon>Phycisphaeraceae</taxon>
        <taxon>Poriferisphaera</taxon>
    </lineage>
</organism>
<dbReference type="Pfam" id="PF00696">
    <property type="entry name" value="AA_kinase"/>
    <property type="match status" value="1"/>
</dbReference>
<dbReference type="RefSeq" id="WP_145079582.1">
    <property type="nucleotide sequence ID" value="NZ_CP036425.1"/>
</dbReference>
<proteinExistence type="predicted"/>
<keyword evidence="2" id="KW-0808">Transferase</keyword>
<dbReference type="OrthoDB" id="8526978at2"/>
<evidence type="ECO:0000259" key="1">
    <source>
        <dbReference type="Pfam" id="PF00696"/>
    </source>
</evidence>
<dbReference type="Proteomes" id="UP000317369">
    <property type="component" value="Chromosome"/>
</dbReference>
<name>A0A517YXN8_9BACT</name>
<feature type="domain" description="Aspartate/glutamate/uridylate kinase" evidence="1">
    <location>
        <begin position="8"/>
        <end position="152"/>
    </location>
</feature>
<dbReference type="SUPFAM" id="SSF53633">
    <property type="entry name" value="Carbamate kinase-like"/>
    <property type="match status" value="1"/>
</dbReference>
<dbReference type="InterPro" id="IPR001048">
    <property type="entry name" value="Asp/Glu/Uridylate_kinase"/>
</dbReference>
<dbReference type="InterPro" id="IPR036393">
    <property type="entry name" value="AceGlu_kinase-like_sf"/>
</dbReference>
<sequence length="208" mass="22841">MSCKDVHVLKVGGSLLDFPQLLHVLEQFIATTNDTNFLLVVGGARSADAVRIIDKNFGLDEQRAHWLAVRGMSLNAYLLAEILNNAILVHNINECAPVWQNNRLAIVEPIAWLEYEEIHGFPVEHCWQFTSDSISAHIAAQLNAPRLTLLKSTLPDEPLGCPEAAAAIGLVDGKFPEAIRNLQSVTLINARDASLPAMPLETQIQIHA</sequence>
<dbReference type="KEGG" id="pcor:KS4_30460"/>
<dbReference type="AlphaFoldDB" id="A0A517YXN8"/>
<accession>A0A517YXN8</accession>
<gene>
    <name evidence="2" type="primary">pyrH_2</name>
    <name evidence="2" type="ORF">KS4_30460</name>
</gene>